<reference evidence="3" key="2">
    <citation type="submission" date="2020-10" db="UniProtKB">
        <authorList>
            <consortium name="WormBaseParasite"/>
        </authorList>
    </citation>
    <scope>IDENTIFICATION</scope>
</reference>
<feature type="transmembrane region" description="Helical" evidence="1">
    <location>
        <begin position="36"/>
        <end position="55"/>
    </location>
</feature>
<protein>
    <submittedName>
        <fullName evidence="3">CASP-like protein</fullName>
    </submittedName>
</protein>
<feature type="transmembrane region" description="Helical" evidence="1">
    <location>
        <begin position="104"/>
        <end position="126"/>
    </location>
</feature>
<reference evidence="2" key="1">
    <citation type="journal article" date="2013" name="Genetics">
        <title>The draft genome and transcriptome of Panagrellus redivivus are shaped by the harsh demands of a free-living lifestyle.</title>
        <authorList>
            <person name="Srinivasan J."/>
            <person name="Dillman A.R."/>
            <person name="Macchietto M.G."/>
            <person name="Heikkinen L."/>
            <person name="Lakso M."/>
            <person name="Fracchia K.M."/>
            <person name="Antoshechkin I."/>
            <person name="Mortazavi A."/>
            <person name="Wong G."/>
            <person name="Sternberg P.W."/>
        </authorList>
    </citation>
    <scope>NUCLEOTIDE SEQUENCE [LARGE SCALE GENOMIC DNA]</scope>
    <source>
        <strain evidence="2">MT8872</strain>
    </source>
</reference>
<keyword evidence="1" id="KW-1133">Transmembrane helix</keyword>
<sequence>MPKTMYDFRPCLCVLCVLDGLFAFFLGVVIDVTFQFPALAGVIKSPIIMFLYRYVGYDGCKVIVCSTFTFMAGIVYFQNYGINFRFVTIHPNKKLYDMYNSKKALFAIYVGGFCTVSTIGIAIYILMYPERNRWSGCKLSEFN</sequence>
<keyword evidence="2" id="KW-1185">Reference proteome</keyword>
<organism evidence="2 3">
    <name type="scientific">Panagrellus redivivus</name>
    <name type="common">Microworm</name>
    <dbReference type="NCBI Taxonomy" id="6233"/>
    <lineage>
        <taxon>Eukaryota</taxon>
        <taxon>Metazoa</taxon>
        <taxon>Ecdysozoa</taxon>
        <taxon>Nematoda</taxon>
        <taxon>Chromadorea</taxon>
        <taxon>Rhabditida</taxon>
        <taxon>Tylenchina</taxon>
        <taxon>Panagrolaimomorpha</taxon>
        <taxon>Panagrolaimoidea</taxon>
        <taxon>Panagrolaimidae</taxon>
        <taxon>Panagrellus</taxon>
    </lineage>
</organism>
<proteinExistence type="predicted"/>
<dbReference type="Proteomes" id="UP000492821">
    <property type="component" value="Unassembled WGS sequence"/>
</dbReference>
<dbReference type="AlphaFoldDB" id="A0A7E4ZZP8"/>
<keyword evidence="1" id="KW-0812">Transmembrane</keyword>
<name>A0A7E4ZZP8_PANRE</name>
<feature type="transmembrane region" description="Helical" evidence="1">
    <location>
        <begin position="12"/>
        <end position="30"/>
    </location>
</feature>
<evidence type="ECO:0000313" key="2">
    <source>
        <dbReference type="Proteomes" id="UP000492821"/>
    </source>
</evidence>
<evidence type="ECO:0000313" key="3">
    <source>
        <dbReference type="WBParaSite" id="Pan_g5827.t1"/>
    </source>
</evidence>
<feature type="transmembrane region" description="Helical" evidence="1">
    <location>
        <begin position="62"/>
        <end position="84"/>
    </location>
</feature>
<accession>A0A7E4ZZP8</accession>
<evidence type="ECO:0000256" key="1">
    <source>
        <dbReference type="SAM" id="Phobius"/>
    </source>
</evidence>
<dbReference type="WBParaSite" id="Pan_g5827.t1">
    <property type="protein sequence ID" value="Pan_g5827.t1"/>
    <property type="gene ID" value="Pan_g5827"/>
</dbReference>
<keyword evidence="1" id="KW-0472">Membrane</keyword>